<evidence type="ECO:0000256" key="7">
    <source>
        <dbReference type="SAM" id="Phobius"/>
    </source>
</evidence>
<evidence type="ECO:0000256" key="3">
    <source>
        <dbReference type="ARBA" id="ARBA00022989"/>
    </source>
</evidence>
<keyword evidence="2 7" id="KW-0812">Transmembrane</keyword>
<dbReference type="InterPro" id="IPR000412">
    <property type="entry name" value="ABC_2_transport"/>
</dbReference>
<proteinExistence type="predicted"/>
<keyword evidence="5" id="KW-0046">Antibiotic resistance</keyword>
<feature type="transmembrane region" description="Helical" evidence="7">
    <location>
        <begin position="131"/>
        <end position="158"/>
    </location>
</feature>
<dbReference type="InterPro" id="IPR013525">
    <property type="entry name" value="ABC2_TM"/>
</dbReference>
<dbReference type="GO" id="GO:0046677">
    <property type="term" value="P:response to antibiotic"/>
    <property type="evidence" value="ECO:0007669"/>
    <property type="project" value="UniProtKB-KW"/>
</dbReference>
<organism evidence="9 10">
    <name type="scientific">Arthrobacter echini</name>
    <dbReference type="NCBI Taxonomy" id="1529066"/>
    <lineage>
        <taxon>Bacteria</taxon>
        <taxon>Bacillati</taxon>
        <taxon>Actinomycetota</taxon>
        <taxon>Actinomycetes</taxon>
        <taxon>Micrococcales</taxon>
        <taxon>Micrococcaceae</taxon>
        <taxon>Arthrobacter</taxon>
    </lineage>
</organism>
<feature type="transmembrane region" description="Helical" evidence="7">
    <location>
        <begin position="164"/>
        <end position="187"/>
    </location>
</feature>
<dbReference type="InterPro" id="IPR051784">
    <property type="entry name" value="Nod_factor_ABC_transporter"/>
</dbReference>
<evidence type="ECO:0000313" key="9">
    <source>
        <dbReference type="EMBL" id="THJ67368.1"/>
    </source>
</evidence>
<dbReference type="PANTHER" id="PTHR43229:SF2">
    <property type="entry name" value="NODULATION PROTEIN J"/>
    <property type="match status" value="1"/>
</dbReference>
<feature type="region of interest" description="Disordered" evidence="6">
    <location>
        <begin position="1"/>
        <end position="31"/>
    </location>
</feature>
<dbReference type="OrthoDB" id="160207at2"/>
<feature type="transmembrane region" description="Helical" evidence="7">
    <location>
        <begin position="194"/>
        <end position="216"/>
    </location>
</feature>
<keyword evidence="10" id="KW-1185">Reference proteome</keyword>
<feature type="transmembrane region" description="Helical" evidence="7">
    <location>
        <begin position="88"/>
        <end position="110"/>
    </location>
</feature>
<evidence type="ECO:0000313" key="10">
    <source>
        <dbReference type="Proteomes" id="UP000305233"/>
    </source>
</evidence>
<dbReference type="PIRSF" id="PIRSF006648">
    <property type="entry name" value="DrrB"/>
    <property type="match status" value="1"/>
</dbReference>
<feature type="domain" description="ABC-2 type transporter transmembrane" evidence="8">
    <location>
        <begin position="45"/>
        <end position="243"/>
    </location>
</feature>
<evidence type="ECO:0000256" key="4">
    <source>
        <dbReference type="ARBA" id="ARBA00023136"/>
    </source>
</evidence>
<keyword evidence="3 7" id="KW-1133">Transmembrane helix</keyword>
<comment type="caution">
    <text evidence="9">The sequence shown here is derived from an EMBL/GenBank/DDBJ whole genome shotgun (WGS) entry which is preliminary data.</text>
</comment>
<evidence type="ECO:0000256" key="5">
    <source>
        <dbReference type="ARBA" id="ARBA00023251"/>
    </source>
</evidence>
<dbReference type="PANTHER" id="PTHR43229">
    <property type="entry name" value="NODULATION PROTEIN J"/>
    <property type="match status" value="1"/>
</dbReference>
<feature type="transmembrane region" description="Helical" evidence="7">
    <location>
        <begin position="251"/>
        <end position="271"/>
    </location>
</feature>
<accession>A0A4S5E727</accession>
<gene>
    <name evidence="9" type="ORF">E8P82_04480</name>
</gene>
<name>A0A4S5E727_9MICC</name>
<evidence type="ECO:0000256" key="2">
    <source>
        <dbReference type="ARBA" id="ARBA00022692"/>
    </source>
</evidence>
<evidence type="ECO:0000259" key="8">
    <source>
        <dbReference type="Pfam" id="PF01061"/>
    </source>
</evidence>
<dbReference type="Pfam" id="PF01061">
    <property type="entry name" value="ABC2_membrane"/>
    <property type="match status" value="1"/>
</dbReference>
<protein>
    <submittedName>
        <fullName evidence="9">ABC transporter permease</fullName>
    </submittedName>
</protein>
<evidence type="ECO:0000256" key="6">
    <source>
        <dbReference type="SAM" id="MobiDB-lite"/>
    </source>
</evidence>
<feature type="transmembrane region" description="Helical" evidence="7">
    <location>
        <begin position="56"/>
        <end position="76"/>
    </location>
</feature>
<comment type="subcellular location">
    <subcellularLocation>
        <location evidence="1">Membrane</location>
        <topology evidence="1">Multi-pass membrane protein</topology>
    </subcellularLocation>
</comment>
<evidence type="ECO:0000256" key="1">
    <source>
        <dbReference type="ARBA" id="ARBA00004141"/>
    </source>
</evidence>
<dbReference type="Proteomes" id="UP000305233">
    <property type="component" value="Unassembled WGS sequence"/>
</dbReference>
<dbReference type="RefSeq" id="WP_136453305.1">
    <property type="nucleotide sequence ID" value="NZ_SSWH01000003.1"/>
</dbReference>
<reference evidence="9 10" key="1">
    <citation type="submission" date="2019-04" db="EMBL/GenBank/DDBJ databases">
        <authorList>
            <person name="Liu Q."/>
            <person name="Xin Y.-H."/>
        </authorList>
    </citation>
    <scope>NUCLEOTIDE SEQUENCE [LARGE SCALE GENOMIC DNA]</scope>
    <source>
        <strain evidence="9 10">AM23</strain>
    </source>
</reference>
<sequence length="274" mass="27654">MSPDKMGDLASAPRGTAHPASETPGGQRGSAAALGTRILRHGAYEMLGMLRNGEQLVLAIVLPLLALVALVVTPVLDAYGPGRIDVAAPGVLALCTMSTAFTGQGIATGFDRRYGVLRFLSTTPLGRSGLILGKAVAVAGVLTVQLLVVGGAAVLLGWSPDPGGIVAAAILLLLGSAAFTALGLLVAGTLRPEATLAVTNLLWILLAAAGGVIIPAQSLPEAVQTFVSALPSAALGDGLRSALIEGAFDPLACLVLLGWAALASLAAIRWFKWS</sequence>
<dbReference type="AlphaFoldDB" id="A0A4S5E727"/>
<dbReference type="GO" id="GO:0140359">
    <property type="term" value="F:ABC-type transporter activity"/>
    <property type="evidence" value="ECO:0007669"/>
    <property type="project" value="InterPro"/>
</dbReference>
<dbReference type="EMBL" id="SSWH01000003">
    <property type="protein sequence ID" value="THJ67368.1"/>
    <property type="molecule type" value="Genomic_DNA"/>
</dbReference>
<dbReference type="GO" id="GO:0043190">
    <property type="term" value="C:ATP-binding cassette (ABC) transporter complex"/>
    <property type="evidence" value="ECO:0007669"/>
    <property type="project" value="InterPro"/>
</dbReference>
<keyword evidence="4 7" id="KW-0472">Membrane</keyword>